<dbReference type="Proteomes" id="UP000541810">
    <property type="component" value="Unassembled WGS sequence"/>
</dbReference>
<protein>
    <submittedName>
        <fullName evidence="1">Uncharacterized protein</fullName>
    </submittedName>
</protein>
<organism evidence="1 2">
    <name type="scientific">Algisphaera agarilytica</name>
    <dbReference type="NCBI Taxonomy" id="1385975"/>
    <lineage>
        <taxon>Bacteria</taxon>
        <taxon>Pseudomonadati</taxon>
        <taxon>Planctomycetota</taxon>
        <taxon>Phycisphaerae</taxon>
        <taxon>Phycisphaerales</taxon>
        <taxon>Phycisphaeraceae</taxon>
        <taxon>Algisphaera</taxon>
    </lineage>
</organism>
<dbReference type="EMBL" id="JACHGY010000001">
    <property type="protein sequence ID" value="MBB6429944.1"/>
    <property type="molecule type" value="Genomic_DNA"/>
</dbReference>
<dbReference type="RefSeq" id="WP_184677495.1">
    <property type="nucleotide sequence ID" value="NZ_JACHGY010000001.1"/>
</dbReference>
<evidence type="ECO:0000313" key="2">
    <source>
        <dbReference type="Proteomes" id="UP000541810"/>
    </source>
</evidence>
<proteinExistence type="predicted"/>
<evidence type="ECO:0000313" key="1">
    <source>
        <dbReference type="EMBL" id="MBB6429944.1"/>
    </source>
</evidence>
<dbReference type="AlphaFoldDB" id="A0A7X0LKK6"/>
<reference evidence="1 2" key="1">
    <citation type="submission" date="2020-08" db="EMBL/GenBank/DDBJ databases">
        <title>Genomic Encyclopedia of Type Strains, Phase IV (KMG-IV): sequencing the most valuable type-strain genomes for metagenomic binning, comparative biology and taxonomic classification.</title>
        <authorList>
            <person name="Goeker M."/>
        </authorList>
    </citation>
    <scope>NUCLEOTIDE SEQUENCE [LARGE SCALE GENOMIC DNA]</scope>
    <source>
        <strain evidence="1 2">DSM 103725</strain>
    </source>
</reference>
<keyword evidence="2" id="KW-1185">Reference proteome</keyword>
<gene>
    <name evidence="1" type="ORF">HNQ40_001750</name>
</gene>
<name>A0A7X0LKK6_9BACT</name>
<comment type="caution">
    <text evidence="1">The sequence shown here is derived from an EMBL/GenBank/DDBJ whole genome shotgun (WGS) entry which is preliminary data.</text>
</comment>
<accession>A0A7X0LKK6</accession>
<sequence length="436" mass="48569">MRQVILWVGLVSWCVFVGRAQALEPPFELSEWATAYLTESHAIDAETPLLAAGQPGLDAVMAFAKAQKLIDDTLVRQKIDRLAGQRDAWASGLFWHRDLDAALAEAEASGRPILSLRLLGRLDNDLSCANSRFFRTALYANQAIADYLRDHYVLHWESVRPVPVMTIEFGDGRTLRRTITGNSFHYVLDPRGRMVDVLPGLYNPVVFQELLQRAESFAQGSGGIDSDADFRRLLTEFHTEASQQLSLTESMLLAAATPALPDSAVWVEEPANAFAADRLTIGKSVVEVAPLAAFQGIAVRDLPDDDATWDTLAAAYRDSSALDETSRALFFEKEGRAAQANEITVAKRRMEDPAIAALRRFEDSLARDTAMNEHRLHRQFHIYVTQGGETDDLEALTRYIYAELFLAPINDPWYGLNPPDAYSALDGRGEWVEVDR</sequence>